<dbReference type="GO" id="GO:0006508">
    <property type="term" value="P:proteolysis"/>
    <property type="evidence" value="ECO:0007669"/>
    <property type="project" value="UniProtKB-KW"/>
</dbReference>
<protein>
    <submittedName>
        <fullName evidence="9">Calpain catalytic domain-containing protein</fullName>
    </submittedName>
</protein>
<dbReference type="InterPro" id="IPR038765">
    <property type="entry name" value="Papain-like_cys_pep_sf"/>
</dbReference>
<keyword evidence="2 6" id="KW-0645">Protease</keyword>
<evidence type="ECO:0000256" key="5">
    <source>
        <dbReference type="PIRSR" id="PIRSR622684-1"/>
    </source>
</evidence>
<evidence type="ECO:0000256" key="4">
    <source>
        <dbReference type="ARBA" id="ARBA00022807"/>
    </source>
</evidence>
<evidence type="ECO:0000256" key="6">
    <source>
        <dbReference type="PROSITE-ProRule" id="PRU00239"/>
    </source>
</evidence>
<dbReference type="InterPro" id="IPR022684">
    <property type="entry name" value="Calpain_cysteine_protease"/>
</dbReference>
<dbReference type="PANTHER" id="PTHR10183">
    <property type="entry name" value="CALPAIN"/>
    <property type="match status" value="1"/>
</dbReference>
<dbReference type="EMBL" id="JAWWNJ010000046">
    <property type="protein sequence ID" value="KAK7018351.1"/>
    <property type="molecule type" value="Genomic_DNA"/>
</dbReference>
<dbReference type="SMART" id="SM00230">
    <property type="entry name" value="CysPc"/>
    <property type="match status" value="1"/>
</dbReference>
<feature type="domain" description="Calpain catalytic" evidence="8">
    <location>
        <begin position="95"/>
        <end position="369"/>
    </location>
</feature>
<name>A0AAW0B078_9AGAR</name>
<dbReference type="Gene3D" id="3.90.70.10">
    <property type="entry name" value="Cysteine proteinases"/>
    <property type="match status" value="1"/>
</dbReference>
<keyword evidence="3 6" id="KW-0378">Hydrolase</keyword>
<evidence type="ECO:0000256" key="1">
    <source>
        <dbReference type="ARBA" id="ARBA00007623"/>
    </source>
</evidence>
<accession>A0AAW0B078</accession>
<dbReference type="Pfam" id="PF00648">
    <property type="entry name" value="Peptidase_C2"/>
    <property type="match status" value="1"/>
</dbReference>
<evidence type="ECO:0000256" key="7">
    <source>
        <dbReference type="SAM" id="MobiDB-lite"/>
    </source>
</evidence>
<dbReference type="PROSITE" id="PS50203">
    <property type="entry name" value="CALPAIN_CAT"/>
    <property type="match status" value="1"/>
</dbReference>
<dbReference type="GO" id="GO:0004198">
    <property type="term" value="F:calcium-dependent cysteine-type endopeptidase activity"/>
    <property type="evidence" value="ECO:0007669"/>
    <property type="project" value="InterPro"/>
</dbReference>
<feature type="region of interest" description="Disordered" evidence="7">
    <location>
        <begin position="540"/>
        <end position="582"/>
    </location>
</feature>
<feature type="active site" evidence="5 6">
    <location>
        <position position="290"/>
    </location>
</feature>
<feature type="active site" evidence="5 6">
    <location>
        <position position="310"/>
    </location>
</feature>
<comment type="similarity">
    <text evidence="1">Belongs to the peptidase C2 family.</text>
</comment>
<feature type="active site" evidence="5 6">
    <location>
        <position position="125"/>
    </location>
</feature>
<keyword evidence="4 6" id="KW-0788">Thiol protease</keyword>
<feature type="region of interest" description="Disordered" evidence="7">
    <location>
        <begin position="597"/>
        <end position="639"/>
    </location>
</feature>
<dbReference type="AlphaFoldDB" id="A0AAW0B078"/>
<organism evidence="9 10">
    <name type="scientific">Favolaschia claudopus</name>
    <dbReference type="NCBI Taxonomy" id="2862362"/>
    <lineage>
        <taxon>Eukaryota</taxon>
        <taxon>Fungi</taxon>
        <taxon>Dikarya</taxon>
        <taxon>Basidiomycota</taxon>
        <taxon>Agaricomycotina</taxon>
        <taxon>Agaricomycetes</taxon>
        <taxon>Agaricomycetidae</taxon>
        <taxon>Agaricales</taxon>
        <taxon>Marasmiineae</taxon>
        <taxon>Mycenaceae</taxon>
        <taxon>Favolaschia</taxon>
    </lineage>
</organism>
<comment type="caution">
    <text evidence="9">The sequence shown here is derived from an EMBL/GenBank/DDBJ whole genome shotgun (WGS) entry which is preliminary data.</text>
</comment>
<evidence type="ECO:0000256" key="3">
    <source>
        <dbReference type="ARBA" id="ARBA00022801"/>
    </source>
</evidence>
<gene>
    <name evidence="9" type="ORF">R3P38DRAFT_3320128</name>
</gene>
<dbReference type="Proteomes" id="UP001362999">
    <property type="component" value="Unassembled WGS sequence"/>
</dbReference>
<feature type="compositionally biased region" description="Basic and acidic residues" evidence="7">
    <location>
        <begin position="562"/>
        <end position="572"/>
    </location>
</feature>
<keyword evidence="10" id="KW-1185">Reference proteome</keyword>
<dbReference type="InterPro" id="IPR001300">
    <property type="entry name" value="Peptidase_C2_calpain_cat"/>
</dbReference>
<evidence type="ECO:0000313" key="10">
    <source>
        <dbReference type="Proteomes" id="UP001362999"/>
    </source>
</evidence>
<dbReference type="SUPFAM" id="SSF54001">
    <property type="entry name" value="Cysteine proteinases"/>
    <property type="match status" value="1"/>
</dbReference>
<evidence type="ECO:0000259" key="8">
    <source>
        <dbReference type="PROSITE" id="PS50203"/>
    </source>
</evidence>
<proteinExistence type="inferred from homology"/>
<sequence>MPSSFFKLFRLEGSEVALQAPTISQPEIRPTVGLLSTPELDTVLAECKSHVSRIAKQCRARNLRYRDVDFDVENDQDRCLNGLNVSDVFNPSDVQRVGDLFENPRFFVEGGSRHEIIQGQKCSNCWFISALAATSTVDGLVEKYCVASEYTASFSGATLDGLLYTSVPKYEELSVAEKALFQNDKDRYNASARKGNQTLYFAKSGIVGETWAPLVEKAYAKLHGDYGSLCSGYLIHGLVSTQDILDKEKFWTDELLYTNRDRVFSCSFQGLNPTRNGNFNATVNGLWGNHAYSILRAVEISGKRFLVLRNPCGQTDWNGPWADGSKEWTSQWMDALPHLGHLFGDQGKFIMEYKDFLSCFEQVDRTRLFDPLFTMRYEVIRVPLRPFPTSGFGFGDLCFTFSISKTAFTILVLSQLDGRYYKGISPPCYWNFDFVLFKRGDKEPVDSSAHSRFVSRSVSLEFPELAQGDYIVHCRLDKVPFSDKTNTDQWSQSKLARVVNEKTISESMASSLYQEQNLPLPLDILAGQDFNDLQRKAMELKEKKKRSSPRQESQSATDEDDSMSKADTKVTDEPNTTTTITTITTVRCPSRVTTTTKEVVLFGPQPAPGDDTASGEKSSSADTSRSASPTPTNADQETANLPFLGLKVYTPKDVSVSIRGQLRHDMRKSFRGLTVAEWRSLSIS</sequence>
<dbReference type="PANTHER" id="PTHR10183:SF379">
    <property type="entry name" value="CALPAIN-5"/>
    <property type="match status" value="1"/>
</dbReference>
<evidence type="ECO:0000256" key="2">
    <source>
        <dbReference type="ARBA" id="ARBA00022670"/>
    </source>
</evidence>
<feature type="compositionally biased region" description="Low complexity" evidence="7">
    <location>
        <begin position="618"/>
        <end position="632"/>
    </location>
</feature>
<dbReference type="PRINTS" id="PR00704">
    <property type="entry name" value="CALPAIN"/>
</dbReference>
<evidence type="ECO:0000313" key="9">
    <source>
        <dbReference type="EMBL" id="KAK7018351.1"/>
    </source>
</evidence>
<reference evidence="9 10" key="1">
    <citation type="journal article" date="2024" name="J Genomics">
        <title>Draft genome sequencing and assembly of Favolaschia claudopus CIRM-BRFM 2984 isolated from oak limbs.</title>
        <authorList>
            <person name="Navarro D."/>
            <person name="Drula E."/>
            <person name="Chaduli D."/>
            <person name="Cazenave R."/>
            <person name="Ahrendt S."/>
            <person name="Wang J."/>
            <person name="Lipzen A."/>
            <person name="Daum C."/>
            <person name="Barry K."/>
            <person name="Grigoriev I.V."/>
            <person name="Favel A."/>
            <person name="Rosso M.N."/>
            <person name="Martin F."/>
        </authorList>
    </citation>
    <scope>NUCLEOTIDE SEQUENCE [LARGE SCALE GENOMIC DNA]</scope>
    <source>
        <strain evidence="9 10">CIRM-BRFM 2984</strain>
    </source>
</reference>